<protein>
    <recommendedName>
        <fullName evidence="5">GAG-pre-integrase domain-containing protein</fullName>
    </recommendedName>
</protein>
<name>A0AAV0DCK0_9ASTE</name>
<reference evidence="3" key="1">
    <citation type="submission" date="2022-07" db="EMBL/GenBank/DDBJ databases">
        <authorList>
            <person name="Macas J."/>
            <person name="Novak P."/>
            <person name="Neumann P."/>
        </authorList>
    </citation>
    <scope>NUCLEOTIDE SEQUENCE</scope>
</reference>
<sequence length="237" mass="26311">MKTGAKDSPLPSFTTEQWQVLISAFGNLSSSIDPMAGKFDTDVWIIDTGVTNHICGNLTLLSQIKHIESYSVGLPDGQMVIASKVGCVIVSDRLILEHILCVPKLNCNLISVSQLCVQLDCFVLFTHNMCVIQDRLSRKLIGMGEGRNGLFYLRDDSFARALTVKDESHNKVVDLWHQRLGHPSSQVIEKLAPMSGLKNFGVLPCDVCFRARQTRTSFPNSSSRSSGIFELIHCDLW</sequence>
<dbReference type="InterPro" id="IPR054722">
    <property type="entry name" value="PolX-like_BBD"/>
</dbReference>
<keyword evidence="4" id="KW-1185">Reference proteome</keyword>
<feature type="domain" description="Retrovirus-related Pol polyprotein from transposon TNT 1-94-like beta-barrel" evidence="2">
    <location>
        <begin position="44"/>
        <end position="115"/>
    </location>
</feature>
<evidence type="ECO:0000313" key="4">
    <source>
        <dbReference type="Proteomes" id="UP001152523"/>
    </source>
</evidence>
<gene>
    <name evidence="3" type="ORF">CEPIT_LOCUS14373</name>
</gene>
<evidence type="ECO:0000259" key="2">
    <source>
        <dbReference type="Pfam" id="PF22936"/>
    </source>
</evidence>
<dbReference type="AlphaFoldDB" id="A0AAV0DCK0"/>
<evidence type="ECO:0000313" key="3">
    <source>
        <dbReference type="EMBL" id="CAH9098362.1"/>
    </source>
</evidence>
<dbReference type="Proteomes" id="UP001152523">
    <property type="component" value="Unassembled WGS sequence"/>
</dbReference>
<accession>A0AAV0DCK0</accession>
<proteinExistence type="predicted"/>
<feature type="non-terminal residue" evidence="3">
    <location>
        <position position="237"/>
    </location>
</feature>
<dbReference type="Pfam" id="PF13976">
    <property type="entry name" value="gag_pre-integrs"/>
    <property type="match status" value="1"/>
</dbReference>
<dbReference type="EMBL" id="CAMAPF010000099">
    <property type="protein sequence ID" value="CAH9098362.1"/>
    <property type="molecule type" value="Genomic_DNA"/>
</dbReference>
<comment type="caution">
    <text evidence="3">The sequence shown here is derived from an EMBL/GenBank/DDBJ whole genome shotgun (WGS) entry which is preliminary data.</text>
</comment>
<dbReference type="Pfam" id="PF22936">
    <property type="entry name" value="Pol_BBD"/>
    <property type="match status" value="1"/>
</dbReference>
<organism evidence="3 4">
    <name type="scientific">Cuscuta epithymum</name>
    <dbReference type="NCBI Taxonomy" id="186058"/>
    <lineage>
        <taxon>Eukaryota</taxon>
        <taxon>Viridiplantae</taxon>
        <taxon>Streptophyta</taxon>
        <taxon>Embryophyta</taxon>
        <taxon>Tracheophyta</taxon>
        <taxon>Spermatophyta</taxon>
        <taxon>Magnoliopsida</taxon>
        <taxon>eudicotyledons</taxon>
        <taxon>Gunneridae</taxon>
        <taxon>Pentapetalae</taxon>
        <taxon>asterids</taxon>
        <taxon>lamiids</taxon>
        <taxon>Solanales</taxon>
        <taxon>Convolvulaceae</taxon>
        <taxon>Cuscuteae</taxon>
        <taxon>Cuscuta</taxon>
        <taxon>Cuscuta subgen. Cuscuta</taxon>
    </lineage>
</organism>
<evidence type="ECO:0000259" key="1">
    <source>
        <dbReference type="Pfam" id="PF13976"/>
    </source>
</evidence>
<dbReference type="InterPro" id="IPR025724">
    <property type="entry name" value="GAG-pre-integrase_dom"/>
</dbReference>
<evidence type="ECO:0008006" key="5">
    <source>
        <dbReference type="Google" id="ProtNLM"/>
    </source>
</evidence>
<feature type="domain" description="GAG-pre-integrase" evidence="1">
    <location>
        <begin position="149"/>
        <end position="213"/>
    </location>
</feature>